<organism evidence="9 10">
    <name type="scientific">Fodinisporobacter ferrooxydans</name>
    <dbReference type="NCBI Taxonomy" id="2901836"/>
    <lineage>
        <taxon>Bacteria</taxon>
        <taxon>Bacillati</taxon>
        <taxon>Bacillota</taxon>
        <taxon>Bacilli</taxon>
        <taxon>Bacillales</taxon>
        <taxon>Alicyclobacillaceae</taxon>
        <taxon>Fodinisporobacter</taxon>
    </lineage>
</organism>
<feature type="transmembrane region" description="Helical" evidence="8">
    <location>
        <begin position="277"/>
        <end position="300"/>
    </location>
</feature>
<evidence type="ECO:0000313" key="10">
    <source>
        <dbReference type="Proteomes" id="UP000830167"/>
    </source>
</evidence>
<feature type="transmembrane region" description="Helical" evidence="8">
    <location>
        <begin position="160"/>
        <end position="181"/>
    </location>
</feature>
<dbReference type="PROSITE" id="PS50283">
    <property type="entry name" value="NA_SOLUT_SYMP_3"/>
    <property type="match status" value="1"/>
</dbReference>
<evidence type="ECO:0000256" key="2">
    <source>
        <dbReference type="ARBA" id="ARBA00006434"/>
    </source>
</evidence>
<gene>
    <name evidence="9" type="ORF">LSG31_11725</name>
</gene>
<accession>A0ABY4CF15</accession>
<feature type="transmembrane region" description="Helical" evidence="8">
    <location>
        <begin position="123"/>
        <end position="140"/>
    </location>
</feature>
<dbReference type="RefSeq" id="WP_347435300.1">
    <property type="nucleotide sequence ID" value="NZ_CP089291.1"/>
</dbReference>
<proteinExistence type="inferred from homology"/>
<keyword evidence="6 8" id="KW-0472">Membrane</keyword>
<feature type="transmembrane region" description="Helical" evidence="8">
    <location>
        <begin position="424"/>
        <end position="442"/>
    </location>
</feature>
<dbReference type="Proteomes" id="UP000830167">
    <property type="component" value="Chromosome"/>
</dbReference>
<evidence type="ECO:0000256" key="1">
    <source>
        <dbReference type="ARBA" id="ARBA00004141"/>
    </source>
</evidence>
<name>A0ABY4CF15_9BACL</name>
<comment type="subcellular location">
    <subcellularLocation>
        <location evidence="1">Membrane</location>
        <topology evidence="1">Multi-pass membrane protein</topology>
    </subcellularLocation>
</comment>
<keyword evidence="4 8" id="KW-0812">Transmembrane</keyword>
<keyword evidence="3" id="KW-0813">Transport</keyword>
<dbReference type="InterPro" id="IPR038377">
    <property type="entry name" value="Na/Glc_symporter_sf"/>
</dbReference>
<dbReference type="CDD" id="cd10322">
    <property type="entry name" value="SLC5sbd"/>
    <property type="match status" value="1"/>
</dbReference>
<evidence type="ECO:0000256" key="4">
    <source>
        <dbReference type="ARBA" id="ARBA00022692"/>
    </source>
</evidence>
<sequence length="499" mass="53994">MQGNSTALIVTSVIVLAVVIIGFIAGRNKASRSSVEEWSLGGRRLGSLFVWFLVGADVYTAYTFLGLTSTAYSGGSIAFFATPYVVLAYPLAYFFLPKIWGIAKKHHFTTLADYVGGRFDSKLLSVLIGITGVLMLIPYIDLQLSGIQDTMEMAGAGFINVPVIVVLSFLLVALYTFFSGIKAPTYTAIIKDILVWIIMLYLVASIPIIHFGSWGHMVDVAMQKSPKMLTIPSGGPKGILWFSSAAFISALALFMWPHTATGVFSSKSGDALRKNAIVLPFYNIVLMLVTFLGITAYLVVPHGTNARLAFLTLIHMSYGGFTQGLAYSTIALASLVPCSIMAIGASNLFANNIYRDMINPNAASAKLTMVTRYMVFVVIGLALILGLLFPTALVSLQLMGVSGIVQIFPAVVFSLYWRNLSKESVLTGFLAGMITVFFVYFTHSAHGLYEGCWGLLVNIAAILVTHPIFGKLAKQRSNPVIESLFGNKRGSKGTDRLTA</sequence>
<dbReference type="InterPro" id="IPR001734">
    <property type="entry name" value="Na/solute_symporter"/>
</dbReference>
<evidence type="ECO:0000313" key="9">
    <source>
        <dbReference type="EMBL" id="UOF88624.1"/>
    </source>
</evidence>
<feature type="transmembrane region" description="Helical" evidence="8">
    <location>
        <begin position="238"/>
        <end position="256"/>
    </location>
</feature>
<keyword evidence="10" id="KW-1185">Reference proteome</keyword>
<evidence type="ECO:0000256" key="7">
    <source>
        <dbReference type="RuleBase" id="RU362091"/>
    </source>
</evidence>
<dbReference type="InterPro" id="IPR050277">
    <property type="entry name" value="Sodium:Solute_Symporter"/>
</dbReference>
<feature type="transmembrane region" description="Helical" evidence="8">
    <location>
        <begin position="370"/>
        <end position="389"/>
    </location>
</feature>
<feature type="transmembrane region" description="Helical" evidence="8">
    <location>
        <begin position="448"/>
        <end position="469"/>
    </location>
</feature>
<reference evidence="9" key="1">
    <citation type="submission" date="2021-12" db="EMBL/GenBank/DDBJ databases">
        <title>Alicyclobacillaceae gen. nov., sp. nov., isolated from chalcocite enrichment system.</title>
        <authorList>
            <person name="Jiang Z."/>
        </authorList>
    </citation>
    <scope>NUCLEOTIDE SEQUENCE</scope>
    <source>
        <strain evidence="9">MYW30-H2</strain>
    </source>
</reference>
<keyword evidence="5 8" id="KW-1133">Transmembrane helix</keyword>
<protein>
    <submittedName>
        <fullName evidence="9">Sodium:solute symporter</fullName>
    </submittedName>
</protein>
<feature type="transmembrane region" description="Helical" evidence="8">
    <location>
        <begin position="395"/>
        <end position="417"/>
    </location>
</feature>
<evidence type="ECO:0000256" key="8">
    <source>
        <dbReference type="SAM" id="Phobius"/>
    </source>
</evidence>
<dbReference type="Gene3D" id="1.20.1730.10">
    <property type="entry name" value="Sodium/glucose cotransporter"/>
    <property type="match status" value="1"/>
</dbReference>
<dbReference type="Pfam" id="PF00474">
    <property type="entry name" value="SSF"/>
    <property type="match status" value="1"/>
</dbReference>
<feature type="transmembrane region" description="Helical" evidence="8">
    <location>
        <begin position="325"/>
        <end position="349"/>
    </location>
</feature>
<comment type="similarity">
    <text evidence="2 7">Belongs to the sodium:solute symporter (SSF) (TC 2.A.21) family.</text>
</comment>
<evidence type="ECO:0000256" key="6">
    <source>
        <dbReference type="ARBA" id="ARBA00023136"/>
    </source>
</evidence>
<feature type="transmembrane region" description="Helical" evidence="8">
    <location>
        <begin position="6"/>
        <end position="25"/>
    </location>
</feature>
<dbReference type="PANTHER" id="PTHR48086:SF8">
    <property type="entry name" value="MONOCARBOXYLIC ACID PERMEASE"/>
    <property type="match status" value="1"/>
</dbReference>
<feature type="transmembrane region" description="Helical" evidence="8">
    <location>
        <begin position="193"/>
        <end position="218"/>
    </location>
</feature>
<dbReference type="PANTHER" id="PTHR48086">
    <property type="entry name" value="SODIUM/PROLINE SYMPORTER-RELATED"/>
    <property type="match status" value="1"/>
</dbReference>
<feature type="transmembrane region" description="Helical" evidence="8">
    <location>
        <begin position="77"/>
        <end position="96"/>
    </location>
</feature>
<evidence type="ECO:0000256" key="3">
    <source>
        <dbReference type="ARBA" id="ARBA00022448"/>
    </source>
</evidence>
<feature type="transmembrane region" description="Helical" evidence="8">
    <location>
        <begin position="45"/>
        <end position="65"/>
    </location>
</feature>
<dbReference type="EMBL" id="CP089291">
    <property type="protein sequence ID" value="UOF88624.1"/>
    <property type="molecule type" value="Genomic_DNA"/>
</dbReference>
<evidence type="ECO:0000256" key="5">
    <source>
        <dbReference type="ARBA" id="ARBA00022989"/>
    </source>
</evidence>